<dbReference type="InterPro" id="IPR000008">
    <property type="entry name" value="C2_dom"/>
</dbReference>
<dbReference type="InterPro" id="IPR035892">
    <property type="entry name" value="C2_domain_sf"/>
</dbReference>
<dbReference type="InterPro" id="IPR002035">
    <property type="entry name" value="VWF_A"/>
</dbReference>
<dbReference type="CDD" id="cd04047">
    <property type="entry name" value="C2B_Copine"/>
    <property type="match status" value="1"/>
</dbReference>
<accession>A0ABP0FYX8</accession>
<dbReference type="Proteomes" id="UP001642483">
    <property type="component" value="Unassembled WGS sequence"/>
</dbReference>
<evidence type="ECO:0000313" key="4">
    <source>
        <dbReference type="EMBL" id="CAK8684785.1"/>
    </source>
</evidence>
<dbReference type="Pfam" id="PF00168">
    <property type="entry name" value="C2"/>
    <property type="match status" value="2"/>
</dbReference>
<dbReference type="PANTHER" id="PTHR10857:SF138">
    <property type="entry name" value="COPINE-3"/>
    <property type="match status" value="1"/>
</dbReference>
<dbReference type="SUPFAM" id="SSF53300">
    <property type="entry name" value="vWA-like"/>
    <property type="match status" value="1"/>
</dbReference>
<protein>
    <recommendedName>
        <fullName evidence="3">C2 domain-containing protein</fullName>
    </recommendedName>
</protein>
<name>A0ABP0FYX8_CLALP</name>
<dbReference type="InterPro" id="IPR036465">
    <property type="entry name" value="vWFA_dom_sf"/>
</dbReference>
<dbReference type="Pfam" id="PF07002">
    <property type="entry name" value="Copine"/>
    <property type="match status" value="1"/>
</dbReference>
<feature type="domain" description="C2" evidence="3">
    <location>
        <begin position="125"/>
        <end position="247"/>
    </location>
</feature>
<gene>
    <name evidence="4" type="ORF">CVLEPA_LOCUS15899</name>
</gene>
<dbReference type="InterPro" id="IPR037768">
    <property type="entry name" value="C2B_Copine"/>
</dbReference>
<keyword evidence="5" id="KW-1185">Reference proteome</keyword>
<comment type="similarity">
    <text evidence="1">Belongs to the copine family.</text>
</comment>
<dbReference type="Gene3D" id="2.60.40.150">
    <property type="entry name" value="C2 domain"/>
    <property type="match status" value="2"/>
</dbReference>
<keyword evidence="2" id="KW-0677">Repeat</keyword>
<feature type="domain" description="C2" evidence="3">
    <location>
        <begin position="1"/>
        <end position="116"/>
    </location>
</feature>
<evidence type="ECO:0000256" key="1">
    <source>
        <dbReference type="ARBA" id="ARBA00009048"/>
    </source>
</evidence>
<dbReference type="InterPro" id="IPR010734">
    <property type="entry name" value="Copine_C"/>
</dbReference>
<reference evidence="4 5" key="1">
    <citation type="submission" date="2024-02" db="EMBL/GenBank/DDBJ databases">
        <authorList>
            <person name="Daric V."/>
            <person name="Darras S."/>
        </authorList>
    </citation>
    <scope>NUCLEOTIDE SEQUENCE [LARGE SCALE GENOMIC DNA]</scope>
</reference>
<sequence>MMVNPMMMRIELRFSCNNLLPADVMSPPDPIIVVKQRDNFGKFHEIGRTEKIKNTYNPTFSTPVEIDYCFEEIQCLKFAVYDIDNDSPALDDDDGLGKAILTLGQVVSTRELTSKLSKQNPSAKEPCTITISATEVTDINEMEFSVRAEGLDKKDLLGKSDPYMEIYRIEGDGKDTLVHKTEVIKNTLKPKWAPFSVRIQNLCQGDFDRAIKFKVFDYDSGGDHDLIGECEASLSFATGSEDTTLNLINPKKKAQKKNYKKSGKLTFVSCKLVKKFSFLDYVFGGCQINFTCGIDFTGSNGDPRQSSSLHYFGSTNPNEYAQAIQAVGYVIQDYDSDKLFPAFGFGAKIPPENEISHEFALNFNPKNPYCAGVGGLLEAYQNAIRTVKLWGPTNLSPIINHVARFAAEAQAKPEATNYFVLLLITDGVVTDMDETRRAIVAASQLPMSIIIIGVGNADFTAMEFLDGDTGALKDKEGRQAIRDIVQFVPFRKFKMVTSSTLSNHVLREVPKQVVDYFSMRKLPPGVATHLNHVSE</sequence>
<dbReference type="SUPFAM" id="SSF49562">
    <property type="entry name" value="C2 domain (Calcium/lipid-binding domain, CaLB)"/>
    <property type="match status" value="2"/>
</dbReference>
<evidence type="ECO:0000256" key="2">
    <source>
        <dbReference type="ARBA" id="ARBA00022737"/>
    </source>
</evidence>
<comment type="caution">
    <text evidence="4">The sequence shown here is derived from an EMBL/GenBank/DDBJ whole genome shotgun (WGS) entry which is preliminary data.</text>
</comment>
<dbReference type="InterPro" id="IPR045052">
    <property type="entry name" value="Copine"/>
</dbReference>
<dbReference type="EMBL" id="CAWYQH010000098">
    <property type="protein sequence ID" value="CAK8684785.1"/>
    <property type="molecule type" value="Genomic_DNA"/>
</dbReference>
<dbReference type="Gene3D" id="3.40.50.410">
    <property type="entry name" value="von Willebrand factor, type A domain"/>
    <property type="match status" value="1"/>
</dbReference>
<organism evidence="4 5">
    <name type="scientific">Clavelina lepadiformis</name>
    <name type="common">Light-bulb sea squirt</name>
    <name type="synonym">Ascidia lepadiformis</name>
    <dbReference type="NCBI Taxonomy" id="159417"/>
    <lineage>
        <taxon>Eukaryota</taxon>
        <taxon>Metazoa</taxon>
        <taxon>Chordata</taxon>
        <taxon>Tunicata</taxon>
        <taxon>Ascidiacea</taxon>
        <taxon>Aplousobranchia</taxon>
        <taxon>Clavelinidae</taxon>
        <taxon>Clavelina</taxon>
    </lineage>
</organism>
<dbReference type="SMART" id="SM00239">
    <property type="entry name" value="C2"/>
    <property type="match status" value="2"/>
</dbReference>
<evidence type="ECO:0000313" key="5">
    <source>
        <dbReference type="Proteomes" id="UP001642483"/>
    </source>
</evidence>
<dbReference type="PROSITE" id="PS50004">
    <property type="entry name" value="C2"/>
    <property type="match status" value="2"/>
</dbReference>
<evidence type="ECO:0000259" key="3">
    <source>
        <dbReference type="PROSITE" id="PS50004"/>
    </source>
</evidence>
<dbReference type="PANTHER" id="PTHR10857">
    <property type="entry name" value="COPINE"/>
    <property type="match status" value="1"/>
</dbReference>
<proteinExistence type="inferred from homology"/>
<dbReference type="SMART" id="SM00327">
    <property type="entry name" value="VWA"/>
    <property type="match status" value="1"/>
</dbReference>
<dbReference type="CDD" id="cd04048">
    <property type="entry name" value="C2A_Copine"/>
    <property type="match status" value="1"/>
</dbReference>